<dbReference type="EMBL" id="CP008889">
    <property type="protein sequence ID" value="AIF41751.1"/>
    <property type="molecule type" value="Genomic_DNA"/>
</dbReference>
<gene>
    <name evidence="2" type="ORF">HX89_13420</name>
</gene>
<name>A0A075JHY5_9MICO</name>
<evidence type="ECO:0000313" key="2">
    <source>
        <dbReference type="EMBL" id="AIF41751.1"/>
    </source>
</evidence>
<evidence type="ECO:0000256" key="1">
    <source>
        <dbReference type="SAM" id="SignalP"/>
    </source>
</evidence>
<evidence type="ECO:0008006" key="4">
    <source>
        <dbReference type="Google" id="ProtNLM"/>
    </source>
</evidence>
<dbReference type="Proteomes" id="UP000027986">
    <property type="component" value="Chromosome"/>
</dbReference>
<organism evidence="2 3">
    <name type="scientific">Dermacoccus nishinomiyaensis</name>
    <dbReference type="NCBI Taxonomy" id="1274"/>
    <lineage>
        <taxon>Bacteria</taxon>
        <taxon>Bacillati</taxon>
        <taxon>Actinomycetota</taxon>
        <taxon>Actinomycetes</taxon>
        <taxon>Micrococcales</taxon>
        <taxon>Dermacoccaceae</taxon>
        <taxon>Dermacoccus</taxon>
    </lineage>
</organism>
<evidence type="ECO:0000313" key="3">
    <source>
        <dbReference type="Proteomes" id="UP000027986"/>
    </source>
</evidence>
<dbReference type="HOGENOM" id="CLU_2272801_0_0_11"/>
<keyword evidence="1" id="KW-0732">Signal</keyword>
<dbReference type="AlphaFoldDB" id="A0A075JHY5"/>
<feature type="chain" id="PRO_5001706395" description="Secreted protein" evidence="1">
    <location>
        <begin position="20"/>
        <end position="102"/>
    </location>
</feature>
<sequence>MFAVAFASCVSAGSATLDAATELDALDGELDSDTGLVDTSVDGAALDEPLAFEAALAAALVALLAADVPESEPIEHPVSVRAATALDASIAPLIVIRLVVRW</sequence>
<dbReference type="KEGG" id="dni:HX89_13420"/>
<keyword evidence="3" id="KW-1185">Reference proteome</keyword>
<reference evidence="2 3" key="1">
    <citation type="submission" date="2014-07" db="EMBL/GenBank/DDBJ databases">
        <title>Genome Sequencing of Dermacoccus nishinomiyaensis.</title>
        <authorList>
            <person name="Hong K.W."/>
            <person name="Chan K.G."/>
        </authorList>
    </citation>
    <scope>NUCLEOTIDE SEQUENCE [LARGE SCALE GENOMIC DNA]</scope>
    <source>
        <strain evidence="2 3">M25</strain>
    </source>
</reference>
<accession>A0A075JHY5</accession>
<proteinExistence type="predicted"/>
<feature type="signal peptide" evidence="1">
    <location>
        <begin position="1"/>
        <end position="19"/>
    </location>
</feature>
<protein>
    <recommendedName>
        <fullName evidence="4">Secreted protein</fullName>
    </recommendedName>
</protein>